<dbReference type="Proteomes" id="UP000270927">
    <property type="component" value="Unassembled WGS sequence"/>
</dbReference>
<dbReference type="SUPFAM" id="SSF48452">
    <property type="entry name" value="TPR-like"/>
    <property type="match status" value="6"/>
</dbReference>
<accession>A0A3N2QB97</accession>
<dbReference type="RefSeq" id="WP_123663749.1">
    <property type="nucleotide sequence ID" value="NZ_RARA01000027.1"/>
</dbReference>
<dbReference type="PANTHER" id="PTHR12558">
    <property type="entry name" value="CELL DIVISION CYCLE 16,23,27"/>
    <property type="match status" value="1"/>
</dbReference>
<evidence type="ECO:0000256" key="1">
    <source>
        <dbReference type="PROSITE-ProRule" id="PRU00339"/>
    </source>
</evidence>
<dbReference type="PROSITE" id="PS50005">
    <property type="entry name" value="TPR"/>
    <property type="match status" value="2"/>
</dbReference>
<name>A0A3N2QB97_9BACT</name>
<reference evidence="2 3" key="1">
    <citation type="submission" date="2018-09" db="EMBL/GenBank/DDBJ databases">
        <title>Comparative Genomics of Wolbachia-Cardinium Dual Endosymbiosis in a Plant-Parasitic Nematode.</title>
        <authorList>
            <person name="Brown A.M.V."/>
            <person name="Wasala S.K."/>
            <person name="Howe D.K."/>
            <person name="Peetz A.B."/>
            <person name="Zasada I.A."/>
            <person name="Denver D.R."/>
        </authorList>
    </citation>
    <scope>NUCLEOTIDE SEQUENCE [LARGE SCALE GENOMIC DNA]</scope>
    <source>
        <strain evidence="2 3">Pp_1</strain>
    </source>
</reference>
<feature type="repeat" description="TPR" evidence="1">
    <location>
        <begin position="540"/>
        <end position="573"/>
    </location>
</feature>
<dbReference type="AlphaFoldDB" id="A0A3N2QB97"/>
<protein>
    <recommendedName>
        <fullName evidence="4">Outer membrane protein assembly factor BamD</fullName>
    </recommendedName>
</protein>
<evidence type="ECO:0000313" key="3">
    <source>
        <dbReference type="Proteomes" id="UP000270927"/>
    </source>
</evidence>
<dbReference type="Pfam" id="PF13181">
    <property type="entry name" value="TPR_8"/>
    <property type="match status" value="1"/>
</dbReference>
<dbReference type="SMART" id="SM00028">
    <property type="entry name" value="TPR"/>
    <property type="match status" value="12"/>
</dbReference>
<feature type="repeat" description="TPR" evidence="1">
    <location>
        <begin position="501"/>
        <end position="534"/>
    </location>
</feature>
<sequence length="1005" mass="115899">MMQRILSVILVFLSTIPYQTLAITSHYALQPAQSILDEGILLFEQHQYGAAQKCLEGYLSSPWKKYKQEHAAYYVILSALENKDPHIEMLVQHFMIHYPNSPHIETIRYRLAKFLSEQGAFHKSLSLYQKIRTEYLNSNYKDEFPYEQANTYLQLKDWLKAKEGFASITNTNSPYYYPAQLRMAYIAFEQGDYHEALAALQKVSKNKNYLPEARSLTLKVHHRAGAFDALLAYVKHCPALSLNKQEQLLIGDAYFFLKQYTEAATHYQAYLDKETATDRITLSKLGHALYETQQYPQALACFKQLLHQDDQASQAAAYYSGLIYEKKGAIPEAIDVFSLAARQKFDLEVSDLASIKLAALYYQQGSFTEAIQSIHTFIQENQDSKSLSMAQALLVQCYYKTKAYQTAIDYIAALPYKNEMLLKLYQKVLFYQGLEAYNKGKQEDAIKCLRQSLLFLFKPSLALQAQFWLGEAYSALGAYQKALECYTTVMEKGSCNTLYHEKALYGLAYAYFNTGDYTNAAKNFEQYVNITEKQPSTAHYDAILRLGDCYYVKKNYEQALNRYESVYTYHPAHVRYQEALIYQLLGNSLLATQCLQEVITTHVQTKYYEKALFQEACMLFTTGNYQAAIQKFTYLIEKCSTSDLQPEWLMKRALAYENLHKMEEAAADYIAILEHYPSHENVESACMALSNIFSAQGTPEKMDKYLQKHTQVAQQLANHSDTHTLERAKKLFYSEQYAKVLQQLTSFDKRYPKSTYLPEVYLLMAESYYRLHNTNQAINFYKKVEASGQTGLHKKVWLRIADLAYQNNKFQEALIYYQKLHKMQMQLSNKEYYRTSIGLIKASFAIKQYQTTIPVCLQLVHNPKEIPAEIIQQARLYLGKVAMQRSEYKNAKGHFLKASTPPYTAIAAEAQYLLAHAEFKLKAYKASLNVLFELIEKFPHNKNYIDPAFLLMADNYIILGNFTQAQATLDSIISQSKNKKNIELAKKKRAEVMSKLKKVKNLPVK</sequence>
<dbReference type="OrthoDB" id="9814448at2"/>
<dbReference type="EMBL" id="RARA01000027">
    <property type="protein sequence ID" value="ROT47031.1"/>
    <property type="molecule type" value="Genomic_DNA"/>
</dbReference>
<evidence type="ECO:0008006" key="4">
    <source>
        <dbReference type="Google" id="ProtNLM"/>
    </source>
</evidence>
<gene>
    <name evidence="2" type="ORF">EDM02_05715</name>
</gene>
<keyword evidence="3" id="KW-1185">Reference proteome</keyword>
<keyword evidence="1" id="KW-0802">TPR repeat</keyword>
<dbReference type="PANTHER" id="PTHR12558:SF13">
    <property type="entry name" value="CELL DIVISION CYCLE PROTEIN 27 HOMOLOG"/>
    <property type="match status" value="1"/>
</dbReference>
<dbReference type="Gene3D" id="1.25.40.10">
    <property type="entry name" value="Tetratricopeptide repeat domain"/>
    <property type="match status" value="9"/>
</dbReference>
<evidence type="ECO:0000313" key="2">
    <source>
        <dbReference type="EMBL" id="ROT47031.1"/>
    </source>
</evidence>
<dbReference type="Pfam" id="PF13432">
    <property type="entry name" value="TPR_16"/>
    <property type="match status" value="3"/>
</dbReference>
<dbReference type="InterPro" id="IPR019734">
    <property type="entry name" value="TPR_rpt"/>
</dbReference>
<organism evidence="2 3">
    <name type="scientific">Candidatus Cardinium hertigii</name>
    <dbReference type="NCBI Taxonomy" id="247481"/>
    <lineage>
        <taxon>Bacteria</taxon>
        <taxon>Pseudomonadati</taxon>
        <taxon>Bacteroidota</taxon>
        <taxon>Cytophagia</taxon>
        <taxon>Cytophagales</taxon>
        <taxon>Amoebophilaceae</taxon>
        <taxon>Candidatus Cardinium</taxon>
    </lineage>
</organism>
<dbReference type="Pfam" id="PF13174">
    <property type="entry name" value="TPR_6"/>
    <property type="match status" value="2"/>
</dbReference>
<proteinExistence type="predicted"/>
<comment type="caution">
    <text evidence="2">The sequence shown here is derived from an EMBL/GenBank/DDBJ whole genome shotgun (WGS) entry which is preliminary data.</text>
</comment>
<dbReference type="InterPro" id="IPR011990">
    <property type="entry name" value="TPR-like_helical_dom_sf"/>
</dbReference>